<evidence type="ECO:0000259" key="5">
    <source>
        <dbReference type="Pfam" id="PF13399"/>
    </source>
</evidence>
<dbReference type="PANTHER" id="PTHR33392:SF6">
    <property type="entry name" value="POLYISOPRENYL-TEICHOIC ACID--PEPTIDOGLYCAN TEICHOIC ACID TRANSFERASE TAGU"/>
    <property type="match status" value="1"/>
</dbReference>
<evidence type="ECO:0000313" key="7">
    <source>
        <dbReference type="Proteomes" id="UP000265768"/>
    </source>
</evidence>
<protein>
    <submittedName>
        <fullName evidence="6">LytR family transcriptional regulator</fullName>
    </submittedName>
</protein>
<dbReference type="Gene3D" id="3.40.630.190">
    <property type="entry name" value="LCP protein"/>
    <property type="match status" value="1"/>
</dbReference>
<dbReference type="Pfam" id="PF13399">
    <property type="entry name" value="LytR_C"/>
    <property type="match status" value="1"/>
</dbReference>
<organism evidence="6 7">
    <name type="scientific">Bailinhaonella thermotolerans</name>
    <dbReference type="NCBI Taxonomy" id="1070861"/>
    <lineage>
        <taxon>Bacteria</taxon>
        <taxon>Bacillati</taxon>
        <taxon>Actinomycetota</taxon>
        <taxon>Actinomycetes</taxon>
        <taxon>Streptosporangiales</taxon>
        <taxon>Streptosporangiaceae</taxon>
        <taxon>Bailinhaonella</taxon>
    </lineage>
</organism>
<dbReference type="Gene3D" id="3.30.70.2390">
    <property type="match status" value="1"/>
</dbReference>
<dbReference type="Proteomes" id="UP000265768">
    <property type="component" value="Unassembled WGS sequence"/>
</dbReference>
<keyword evidence="3" id="KW-1133">Transmembrane helix</keyword>
<feature type="region of interest" description="Disordered" evidence="2">
    <location>
        <begin position="1"/>
        <end position="23"/>
    </location>
</feature>
<dbReference type="PANTHER" id="PTHR33392">
    <property type="entry name" value="POLYISOPRENYL-TEICHOIC ACID--PEPTIDOGLYCAN TEICHOIC ACID TRANSFERASE TAGU"/>
    <property type="match status" value="1"/>
</dbReference>
<accession>A0A3A4ALR5</accession>
<evidence type="ECO:0000256" key="1">
    <source>
        <dbReference type="ARBA" id="ARBA00006068"/>
    </source>
</evidence>
<dbReference type="Pfam" id="PF03816">
    <property type="entry name" value="LytR_cpsA_psr"/>
    <property type="match status" value="1"/>
</dbReference>
<dbReference type="AlphaFoldDB" id="A0A3A4ALR5"/>
<sequence>MGPGGTKPGGPRPRVPDPAARSRRRGLLTSAALSGVVLLISGFLWALPQVIEAGVGRVPVGVVGSVPSGPLNILLVGVDKRQGLTREQQKRLALGRDPGSRTDTMMLIRLSADHRRLTVVSIPRDSWVTVPGRGQHKINSAYQLGGPNLTVKTVQEATGLVINHYVEVNVLGFIKVVDTLGGVQVCLNQDINDVKSGLRMKAGKHTVDGVTALAFARTRATARSDFDRIDRQQQFMAALLHKALSAGTLTNPAKLTGFLDAALAAVTVDENLDAGTIRGLAGQMQDLSTDDVTFATVPVSDANFRTPQGESAVLWDQAAARDLFGRLKNDTPLLKPSATPTAGKNPLTVAPGRIAVRVLNGTGLTGRGAKARGDLQRVGFLVPERAGDTPERNHERTLVRYGTPRADSARTVAAAIPGAQLVEIPDLGNRIEVVVGRDYKGTKAVKVAAGPVESGAGETPRTATQNICR</sequence>
<evidence type="ECO:0000313" key="6">
    <source>
        <dbReference type="EMBL" id="RJL30566.1"/>
    </source>
</evidence>
<keyword evidence="3" id="KW-0812">Transmembrane</keyword>
<dbReference type="InterPro" id="IPR004474">
    <property type="entry name" value="LytR_CpsA_psr"/>
</dbReference>
<keyword evidence="7" id="KW-1185">Reference proteome</keyword>
<dbReference type="NCBIfam" id="TIGR00350">
    <property type="entry name" value="lytR_cpsA_psr"/>
    <property type="match status" value="1"/>
</dbReference>
<reference evidence="6 7" key="1">
    <citation type="submission" date="2018-09" db="EMBL/GenBank/DDBJ databases">
        <title>YIM 75507 draft genome.</title>
        <authorList>
            <person name="Tang S."/>
            <person name="Feng Y."/>
        </authorList>
    </citation>
    <scope>NUCLEOTIDE SEQUENCE [LARGE SCALE GENOMIC DNA]</scope>
    <source>
        <strain evidence="6 7">YIM 75507</strain>
    </source>
</reference>
<proteinExistence type="inferred from homology"/>
<dbReference type="InterPro" id="IPR027381">
    <property type="entry name" value="LytR/CpsA/Psr_C"/>
</dbReference>
<name>A0A3A4ALR5_9ACTN</name>
<dbReference type="EMBL" id="QZEY01000009">
    <property type="protein sequence ID" value="RJL30566.1"/>
    <property type="molecule type" value="Genomic_DNA"/>
</dbReference>
<gene>
    <name evidence="6" type="ORF">D5H75_23470</name>
</gene>
<feature type="domain" description="Cell envelope-related transcriptional attenuator" evidence="4">
    <location>
        <begin position="101"/>
        <end position="244"/>
    </location>
</feature>
<evidence type="ECO:0000259" key="4">
    <source>
        <dbReference type="Pfam" id="PF03816"/>
    </source>
</evidence>
<comment type="similarity">
    <text evidence="1">Belongs to the LytR/CpsA/Psr (LCP) family.</text>
</comment>
<evidence type="ECO:0000256" key="2">
    <source>
        <dbReference type="SAM" id="MobiDB-lite"/>
    </source>
</evidence>
<feature type="domain" description="LytR/CpsA/Psr regulator C-terminal" evidence="5">
    <location>
        <begin position="354"/>
        <end position="439"/>
    </location>
</feature>
<evidence type="ECO:0000256" key="3">
    <source>
        <dbReference type="SAM" id="Phobius"/>
    </source>
</evidence>
<comment type="caution">
    <text evidence="6">The sequence shown here is derived from an EMBL/GenBank/DDBJ whole genome shotgun (WGS) entry which is preliminary data.</text>
</comment>
<feature type="transmembrane region" description="Helical" evidence="3">
    <location>
        <begin position="27"/>
        <end position="47"/>
    </location>
</feature>
<keyword evidence="3" id="KW-0472">Membrane</keyword>
<dbReference type="InterPro" id="IPR050922">
    <property type="entry name" value="LytR/CpsA/Psr_CW_biosynth"/>
</dbReference>
<dbReference type="OrthoDB" id="3759589at2"/>